<evidence type="ECO:0000313" key="4">
    <source>
        <dbReference type="Proteomes" id="UP000267821"/>
    </source>
</evidence>
<name>A0A3N4MBU1_9PEZI</name>
<sequence>MLFLPPQIKHYSPLVMSYVAILRHQAGSLPAECADEVKESSKNIAKIIIEMSENDVETKLVTPDIPALPIYETASQSSTIQPSAAAPQAPIPDEFSKVALEQEAPKTVSRTSSTCGLPPAPHIGDKRRWEETSQEIQVAGTEELPEKKRKVVNTLPTLKDTQDQESSMDIDKPEQAVTEASRPVAAPVQEVTKQATKKAENSQDSADSLVVRENGDSEVTEPKDQSEQAEEAPSENPRPIIPRDLTDYRPNVGLESNPKSTPEAPIEANSEAIIGQKPDSIAEQVDESGRGVVDGNMEQDDFEYPEFEKPLKLPPEITLLQLSSDQLRQLLIEKSRELHDWVNSTSRLQLRFEQTREEVKTLNSEVKHFRNQVVSAQERLTRLNTEVINLKNERKQLKQDLQQARAALLSSDKPDVVKMEELRAENAKLQEEVASLNRQLESTKSEAQYARDAYQEATREGGDRAKEAEELRRLNEVLERKADERVVKLRELQFVNQGKVKDQQIDKLKRVLAERDERIRRLELERNSVGYKGGRPLGTRATSVPRRGSPSTSRTSSPGPGTLPGNSALPAPVGRDHPTRPFLSSGRRSGNNNKE</sequence>
<evidence type="ECO:0000256" key="2">
    <source>
        <dbReference type="SAM" id="MobiDB-lite"/>
    </source>
</evidence>
<protein>
    <submittedName>
        <fullName evidence="3">Uncharacterized protein</fullName>
    </submittedName>
</protein>
<dbReference type="OrthoDB" id="3647690at2759"/>
<dbReference type="AlphaFoldDB" id="A0A3N4MBU1"/>
<keyword evidence="4" id="KW-1185">Reference proteome</keyword>
<gene>
    <name evidence="3" type="ORF">L211DRAFT_596524</name>
</gene>
<dbReference type="STRING" id="1051890.A0A3N4MBU1"/>
<dbReference type="Proteomes" id="UP000267821">
    <property type="component" value="Unassembled WGS sequence"/>
</dbReference>
<dbReference type="InParanoid" id="A0A3N4MBU1"/>
<feature type="region of interest" description="Disordered" evidence="2">
    <location>
        <begin position="529"/>
        <end position="595"/>
    </location>
</feature>
<evidence type="ECO:0000313" key="3">
    <source>
        <dbReference type="EMBL" id="RPB26945.1"/>
    </source>
</evidence>
<dbReference type="EMBL" id="ML121532">
    <property type="protein sequence ID" value="RPB26945.1"/>
    <property type="molecule type" value="Genomic_DNA"/>
</dbReference>
<keyword evidence="1" id="KW-0175">Coiled coil</keyword>
<proteinExistence type="predicted"/>
<feature type="coiled-coil region" evidence="1">
    <location>
        <begin position="345"/>
        <end position="525"/>
    </location>
</feature>
<reference evidence="3 4" key="1">
    <citation type="journal article" date="2018" name="Nat. Ecol. Evol.">
        <title>Pezizomycetes genomes reveal the molecular basis of ectomycorrhizal truffle lifestyle.</title>
        <authorList>
            <person name="Murat C."/>
            <person name="Payen T."/>
            <person name="Noel B."/>
            <person name="Kuo A."/>
            <person name="Morin E."/>
            <person name="Chen J."/>
            <person name="Kohler A."/>
            <person name="Krizsan K."/>
            <person name="Balestrini R."/>
            <person name="Da Silva C."/>
            <person name="Montanini B."/>
            <person name="Hainaut M."/>
            <person name="Levati E."/>
            <person name="Barry K.W."/>
            <person name="Belfiori B."/>
            <person name="Cichocki N."/>
            <person name="Clum A."/>
            <person name="Dockter R.B."/>
            <person name="Fauchery L."/>
            <person name="Guy J."/>
            <person name="Iotti M."/>
            <person name="Le Tacon F."/>
            <person name="Lindquist E.A."/>
            <person name="Lipzen A."/>
            <person name="Malagnac F."/>
            <person name="Mello A."/>
            <person name="Molinier V."/>
            <person name="Miyauchi S."/>
            <person name="Poulain J."/>
            <person name="Riccioni C."/>
            <person name="Rubini A."/>
            <person name="Sitrit Y."/>
            <person name="Splivallo R."/>
            <person name="Traeger S."/>
            <person name="Wang M."/>
            <person name="Zifcakova L."/>
            <person name="Wipf D."/>
            <person name="Zambonelli A."/>
            <person name="Paolocci F."/>
            <person name="Nowrousian M."/>
            <person name="Ottonello S."/>
            <person name="Baldrian P."/>
            <person name="Spatafora J.W."/>
            <person name="Henrissat B."/>
            <person name="Nagy L.G."/>
            <person name="Aury J.M."/>
            <person name="Wincker P."/>
            <person name="Grigoriev I.V."/>
            <person name="Bonfante P."/>
            <person name="Martin F.M."/>
        </authorList>
    </citation>
    <scope>NUCLEOTIDE SEQUENCE [LARGE SCALE GENOMIC DNA]</scope>
    <source>
        <strain evidence="3 4">ATCC MYA-4762</strain>
    </source>
</reference>
<evidence type="ECO:0000256" key="1">
    <source>
        <dbReference type="SAM" id="Coils"/>
    </source>
</evidence>
<accession>A0A3N4MBU1</accession>
<feature type="compositionally biased region" description="Polar residues" evidence="2">
    <location>
        <begin position="586"/>
        <end position="595"/>
    </location>
</feature>
<feature type="compositionally biased region" description="Low complexity" evidence="2">
    <location>
        <begin position="542"/>
        <end position="560"/>
    </location>
</feature>
<dbReference type="Gene3D" id="1.20.120.330">
    <property type="entry name" value="Nucleotidyltransferases domain 2"/>
    <property type="match status" value="1"/>
</dbReference>
<feature type="region of interest" description="Disordered" evidence="2">
    <location>
        <begin position="101"/>
        <end position="271"/>
    </location>
</feature>
<organism evidence="3 4">
    <name type="scientific">Terfezia boudieri ATCC MYA-4762</name>
    <dbReference type="NCBI Taxonomy" id="1051890"/>
    <lineage>
        <taxon>Eukaryota</taxon>
        <taxon>Fungi</taxon>
        <taxon>Dikarya</taxon>
        <taxon>Ascomycota</taxon>
        <taxon>Pezizomycotina</taxon>
        <taxon>Pezizomycetes</taxon>
        <taxon>Pezizales</taxon>
        <taxon>Pezizaceae</taxon>
        <taxon>Terfezia</taxon>
    </lineage>
</organism>